<dbReference type="PANTHER" id="PTHR35537:SF1">
    <property type="entry name" value="DNA DAMAGE-INDUCED APOPTOSIS SUPPRESSOR PROTEIN"/>
    <property type="match status" value="1"/>
</dbReference>
<comment type="caution">
    <text evidence="3">The sequence shown here is derived from an EMBL/GenBank/DDBJ whole genome shotgun (WGS) entry which is preliminary data.</text>
</comment>
<dbReference type="GO" id="GO:1902230">
    <property type="term" value="P:negative regulation of intrinsic apoptotic signaling pathway in response to DNA damage"/>
    <property type="evidence" value="ECO:0007669"/>
    <property type="project" value="InterPro"/>
</dbReference>
<protein>
    <recommendedName>
        <fullName evidence="2">Replication factor A C-terminal domain-containing protein</fullName>
    </recommendedName>
</protein>
<dbReference type="GO" id="GO:0005737">
    <property type="term" value="C:cytoplasm"/>
    <property type="evidence" value="ECO:0007669"/>
    <property type="project" value="TreeGrafter"/>
</dbReference>
<feature type="domain" description="Replication factor A C-terminal" evidence="2">
    <location>
        <begin position="8"/>
        <end position="103"/>
    </location>
</feature>
<feature type="non-terminal residue" evidence="3">
    <location>
        <position position="530"/>
    </location>
</feature>
<keyword evidence="4" id="KW-1185">Reference proteome</keyword>
<reference evidence="3" key="1">
    <citation type="submission" date="2020-10" db="EMBL/GenBank/DDBJ databases">
        <title>Chromosome-scale genome assembly of the Allis shad, Alosa alosa.</title>
        <authorList>
            <person name="Margot Z."/>
            <person name="Christophe K."/>
            <person name="Cabau C."/>
            <person name="Louis A."/>
            <person name="Berthelot C."/>
            <person name="Parey E."/>
            <person name="Roest Crollius H."/>
            <person name="Montfort J."/>
            <person name="Robinson-Rechavi M."/>
            <person name="Bucao C."/>
            <person name="Bouchez O."/>
            <person name="Gislard M."/>
            <person name="Lluch J."/>
            <person name="Milhes M."/>
            <person name="Lampietro C."/>
            <person name="Lopez Roques C."/>
            <person name="Donnadieu C."/>
            <person name="Braasch I."/>
            <person name="Desvignes T."/>
            <person name="Postlethwait J."/>
            <person name="Bobe J."/>
            <person name="Guiguen Y."/>
        </authorList>
    </citation>
    <scope>NUCLEOTIDE SEQUENCE</scope>
    <source>
        <strain evidence="3">M-15738</strain>
        <tissue evidence="3">Blood</tissue>
    </source>
</reference>
<gene>
    <name evidence="3" type="ORF">AALO_G00032820</name>
</gene>
<evidence type="ECO:0000313" key="3">
    <source>
        <dbReference type="EMBL" id="KAG5284993.1"/>
    </source>
</evidence>
<dbReference type="EMBL" id="JADWDJ010000002">
    <property type="protein sequence ID" value="KAG5284993.1"/>
    <property type="molecule type" value="Genomic_DNA"/>
</dbReference>
<dbReference type="SUPFAM" id="SSF50249">
    <property type="entry name" value="Nucleic acid-binding proteins"/>
    <property type="match status" value="1"/>
</dbReference>
<accession>A0AAV6HCA1</accession>
<proteinExistence type="predicted"/>
<evidence type="ECO:0000259" key="2">
    <source>
        <dbReference type="Pfam" id="PF08646"/>
    </source>
</evidence>
<evidence type="ECO:0000313" key="4">
    <source>
        <dbReference type="Proteomes" id="UP000823561"/>
    </source>
</evidence>
<name>A0AAV6HCA1_9TELE</name>
<dbReference type="InterPro" id="IPR013955">
    <property type="entry name" value="Rep_factor-A_C"/>
</dbReference>
<dbReference type="AlphaFoldDB" id="A0AAV6HCA1"/>
<feature type="region of interest" description="Disordered" evidence="1">
    <location>
        <begin position="449"/>
        <end position="476"/>
    </location>
</feature>
<organism evidence="3 4">
    <name type="scientific">Alosa alosa</name>
    <name type="common">allis shad</name>
    <dbReference type="NCBI Taxonomy" id="278164"/>
    <lineage>
        <taxon>Eukaryota</taxon>
        <taxon>Metazoa</taxon>
        <taxon>Chordata</taxon>
        <taxon>Craniata</taxon>
        <taxon>Vertebrata</taxon>
        <taxon>Euteleostomi</taxon>
        <taxon>Actinopterygii</taxon>
        <taxon>Neopterygii</taxon>
        <taxon>Teleostei</taxon>
        <taxon>Clupei</taxon>
        <taxon>Clupeiformes</taxon>
        <taxon>Clupeoidei</taxon>
        <taxon>Clupeidae</taxon>
        <taxon>Alosa</taxon>
    </lineage>
</organism>
<dbReference type="GO" id="GO:0005634">
    <property type="term" value="C:nucleus"/>
    <property type="evidence" value="ECO:0007669"/>
    <property type="project" value="TreeGrafter"/>
</dbReference>
<dbReference type="PANTHER" id="PTHR35537">
    <property type="entry name" value="DNA DAMAGE-INDUCIBLE APOPTOSIS SUPPRESSOR PROTEIN DDIAS"/>
    <property type="match status" value="1"/>
</dbReference>
<evidence type="ECO:0000256" key="1">
    <source>
        <dbReference type="SAM" id="MobiDB-lite"/>
    </source>
</evidence>
<dbReference type="Pfam" id="PF08646">
    <property type="entry name" value="Rep_fac-A_C"/>
    <property type="match status" value="1"/>
</dbReference>
<dbReference type="Proteomes" id="UP000823561">
    <property type="component" value="Chromosome 2"/>
</dbReference>
<feature type="compositionally biased region" description="Basic and acidic residues" evidence="1">
    <location>
        <begin position="463"/>
        <end position="476"/>
    </location>
</feature>
<sequence>MSKIGLFRCTVLSIQDTSILYPCCLNCFSRVDLTSGSNGQISRWSCVKCGRDTEAAGYRYRLSLRVSKDCDVLGVTVFGSCLDSFFGVPAGQLHRYLNASKESRGVQMTEGLLRRSLDDCFIGRCVLLGIKLPGNIGEHRPPGRQQSPVQWPGSMRGPSEQYIASKITLPNEGVFGCTVVQYLQSLLRVCGPSEGSCPQEASRDSDQGSYHDYSQLCPGGSYLHLSEAADAAFPLPLQRSPGLSCVSVDSPERSVSDLVETRRTDISDVSAAVATCSCCDGRHGQKYQGSVSQESGYGETSRDKELTGSFSPTSCIPVESSVGSLSQSFFLDELLAYSFTRLTRRDKLLTESLSRSSCPRSSESLANQNLMHSRERSHQADSLEPACGFDGQKDTATTPEHLVYDAEEEYDYSAELFDVSSLDRHDFRRSGQVGRRPRTSATLRSVTPRLAPVSQSTPIRGTRAPEKARVCRDTNQHKEVSPRGLRLWELGSRTDSQTKRCVRDDHCCVAALSTGLPTEDADLSKDLFID</sequence>
<dbReference type="Gene3D" id="2.40.50.140">
    <property type="entry name" value="Nucleic acid-binding proteins"/>
    <property type="match status" value="1"/>
</dbReference>
<dbReference type="InterPro" id="IPR012340">
    <property type="entry name" value="NA-bd_OB-fold"/>
</dbReference>
<feature type="region of interest" description="Disordered" evidence="1">
    <location>
        <begin position="286"/>
        <end position="309"/>
    </location>
</feature>
<dbReference type="InterPro" id="IPR043522">
    <property type="entry name" value="DDIAS"/>
</dbReference>